<accession>A0ABQ4S2X2</accession>
<reference evidence="2" key="1">
    <citation type="journal article" date="2021" name="Front. Microbiol.">
        <title>Comprehensive Comparative Genomics and Phenotyping of Methylobacterium Species.</title>
        <authorList>
            <person name="Alessa O."/>
            <person name="Ogura Y."/>
            <person name="Fujitani Y."/>
            <person name="Takami H."/>
            <person name="Hayashi T."/>
            <person name="Sahin N."/>
            <person name="Tani A."/>
        </authorList>
    </citation>
    <scope>NUCLEOTIDE SEQUENCE</scope>
    <source>
        <strain evidence="2">DSM 19015</strain>
    </source>
</reference>
<evidence type="ECO:0000256" key="1">
    <source>
        <dbReference type="SAM" id="SignalP"/>
    </source>
</evidence>
<dbReference type="Proteomes" id="UP001055125">
    <property type="component" value="Unassembled WGS sequence"/>
</dbReference>
<reference evidence="2" key="2">
    <citation type="submission" date="2021-08" db="EMBL/GenBank/DDBJ databases">
        <authorList>
            <person name="Tani A."/>
            <person name="Ola A."/>
            <person name="Ogura Y."/>
            <person name="Katsura K."/>
            <person name="Hayashi T."/>
        </authorList>
    </citation>
    <scope>NUCLEOTIDE SEQUENCE</scope>
    <source>
        <strain evidence="2">DSM 19015</strain>
    </source>
</reference>
<proteinExistence type="predicted"/>
<keyword evidence="3" id="KW-1185">Reference proteome</keyword>
<evidence type="ECO:0000313" key="2">
    <source>
        <dbReference type="EMBL" id="GJD97490.1"/>
    </source>
</evidence>
<evidence type="ECO:0000313" key="3">
    <source>
        <dbReference type="Proteomes" id="UP001055125"/>
    </source>
</evidence>
<sequence>MLTLALFLLTLALTLAAAWHLATDPLPQTVPAPAPAIPVAALGLTWRRAREVGTRNGPRVLWVGDGDASRYSRAYRLARKSLRSVGYSWGKEERDRGMTVPVCWEDRSVPEGFVWKALAEAEEALAADDAKAAKAEAQRLRDAELEAVLSGDARREDMAALRRSLDVLHWAWSKRKRELAESLFREPKDAGGAPRAHVAKLARDLVVEVDCAIERVRQRVARDPAHDWLTAAQDEGVRHCVHAATRYLSSLDEDRATVQNDAGWGKSHSHAGHVLAAERELNVIQASHALAAVWRHRRQIPEALRLGCFGREGM</sequence>
<dbReference type="EMBL" id="BPQP01000089">
    <property type="protein sequence ID" value="GJD97490.1"/>
    <property type="molecule type" value="Genomic_DNA"/>
</dbReference>
<protein>
    <submittedName>
        <fullName evidence="2">Uncharacterized protein</fullName>
    </submittedName>
</protein>
<organism evidence="2 3">
    <name type="scientific">Methylobacterium iners</name>
    <dbReference type="NCBI Taxonomy" id="418707"/>
    <lineage>
        <taxon>Bacteria</taxon>
        <taxon>Pseudomonadati</taxon>
        <taxon>Pseudomonadota</taxon>
        <taxon>Alphaproteobacteria</taxon>
        <taxon>Hyphomicrobiales</taxon>
        <taxon>Methylobacteriaceae</taxon>
        <taxon>Methylobacterium</taxon>
    </lineage>
</organism>
<name>A0ABQ4S2X2_9HYPH</name>
<keyword evidence="1" id="KW-0732">Signal</keyword>
<gene>
    <name evidence="2" type="ORF">OCOJLMKI_4721</name>
</gene>
<dbReference type="RefSeq" id="WP_238246548.1">
    <property type="nucleotide sequence ID" value="NZ_BPQP01000089.1"/>
</dbReference>
<feature type="signal peptide" evidence="1">
    <location>
        <begin position="1"/>
        <end position="17"/>
    </location>
</feature>
<comment type="caution">
    <text evidence="2">The sequence shown here is derived from an EMBL/GenBank/DDBJ whole genome shotgun (WGS) entry which is preliminary data.</text>
</comment>
<feature type="chain" id="PRO_5045476039" evidence="1">
    <location>
        <begin position="18"/>
        <end position="314"/>
    </location>
</feature>